<sequence>MTQEFYISVTPLETQDQYLVRIERVASGVPLAEVEVNWAVEEWLTNARKLMNDPLFGLLESKDTRETQSSLNLVALGQELYNALFKGSLRESWLIAQAIAENQHSVLRLHLGLKGSRLSRLPWEVLHAGDRPLATRADVAFSRYQLSTSLKRNPQSAAYEENQPIKILMVIAAPTDKETLKLKQEANHLQAELRDSSPQDSPIIQLTILEQPGREQLSIALEQGRYQIFHYAGHSNLGVAGGDLYLVSAKSGLSEVLNGDDLAGLLVNNGVQLAVFNSCRSADTATSDPADNGTEQNLVQALIKRGIPSVLAMAERIPDEVALTLTRLFYRNLKQGYPIDLSLSRARQGLISAYGSNQLYWALPVLYLHRDFNGFLTNYNDPTQISSRLSLADSFEDFLASEDEKALFTPSNNFFHSHFLDTDDDLMSSLDELSADYEDDSIPDMFEDMDSGNSDYEEDLALVSDLFQQLCQANPTTDEPVVTVSDSENLLPQGSGVPPISTVYQGLPENPQYRRSAPAEQNQGKVLTQQETANQPLNHPSLEKPLENVNSNSLNSKLNSWRKGKRFPVLLPVLTAAGICAIAISGFLFLQNRPPKPGDLLPEQLALIPSQQNNTNIKQIDFQKTNTPNLATLAIEKFSQGDLVIAQQAVTELLNRNALPQASAALSQVPKQQLNNPEISFLRGRLAWQSAEKGSKDFSFDDARRYWEIAKRNKPKSPQYLNALGFAYYNEGKYDLASKVWFDALYLSKPQPATATNSKIEKNNHEVLNTYAGLALVLRKLASSQPAEKRQNFLSESMKLRQQVMNTDPVHYQPEALSKDWIWSKKAIQDWKSLLKIKS</sequence>
<reference evidence="4 5" key="1">
    <citation type="submission" date="2012-06" db="EMBL/GenBank/DDBJ databases">
        <title>Finished chromosome of genome of Crinalium epipsammum PCC 9333.</title>
        <authorList>
            <consortium name="US DOE Joint Genome Institute"/>
            <person name="Gugger M."/>
            <person name="Coursin T."/>
            <person name="Rippka R."/>
            <person name="Tandeau De Marsac N."/>
            <person name="Huntemann M."/>
            <person name="Wei C.-L."/>
            <person name="Han J."/>
            <person name="Detter J.C."/>
            <person name="Han C."/>
            <person name="Tapia R."/>
            <person name="Davenport K."/>
            <person name="Daligault H."/>
            <person name="Erkkila T."/>
            <person name="Gu W."/>
            <person name="Munk A.C.C."/>
            <person name="Teshima H."/>
            <person name="Xu Y."/>
            <person name="Chain P."/>
            <person name="Chen A."/>
            <person name="Krypides N."/>
            <person name="Mavromatis K."/>
            <person name="Markowitz V."/>
            <person name="Szeto E."/>
            <person name="Ivanova N."/>
            <person name="Mikhailova N."/>
            <person name="Ovchinnikova G."/>
            <person name="Pagani I."/>
            <person name="Pati A."/>
            <person name="Goodwin L."/>
            <person name="Peters L."/>
            <person name="Pitluck S."/>
            <person name="Woyke T."/>
            <person name="Kerfeld C."/>
        </authorList>
    </citation>
    <scope>NUCLEOTIDE SEQUENCE [LARGE SCALE GENOMIC DNA]</scope>
    <source>
        <strain evidence="4 5">PCC 9333</strain>
    </source>
</reference>
<proteinExistence type="predicted"/>
<dbReference type="OrthoDB" id="474997at2"/>
<evidence type="ECO:0000256" key="2">
    <source>
        <dbReference type="SAM" id="Phobius"/>
    </source>
</evidence>
<dbReference type="HOGENOM" id="CLU_336721_0_0_3"/>
<dbReference type="STRING" id="1173022.Cri9333_2844"/>
<dbReference type="InterPro" id="IPR024983">
    <property type="entry name" value="CHAT_dom"/>
</dbReference>
<dbReference type="RefSeq" id="WP_015203797.1">
    <property type="nucleotide sequence ID" value="NC_019753.1"/>
</dbReference>
<feature type="region of interest" description="Disordered" evidence="1">
    <location>
        <begin position="490"/>
        <end position="524"/>
    </location>
</feature>
<dbReference type="SUPFAM" id="SSF48452">
    <property type="entry name" value="TPR-like"/>
    <property type="match status" value="1"/>
</dbReference>
<dbReference type="PATRIC" id="fig|1173022.3.peg.3083"/>
<dbReference type="eggNOG" id="COG0457">
    <property type="taxonomic scope" value="Bacteria"/>
</dbReference>
<name>K9VZX9_9CYAN</name>
<dbReference type="Proteomes" id="UP000010472">
    <property type="component" value="Chromosome"/>
</dbReference>
<dbReference type="KEGG" id="cep:Cri9333_2844"/>
<dbReference type="EMBL" id="CP003620">
    <property type="protein sequence ID" value="AFZ13688.1"/>
    <property type="molecule type" value="Genomic_DNA"/>
</dbReference>
<dbReference type="eggNOG" id="COG4995">
    <property type="taxonomic scope" value="Bacteria"/>
</dbReference>
<protein>
    <submittedName>
        <fullName evidence="4">Heterocyst differentiation protein HetF</fullName>
    </submittedName>
</protein>
<gene>
    <name evidence="4" type="ORF">Cri9333_2844</name>
</gene>
<dbReference type="InterPro" id="IPR011990">
    <property type="entry name" value="TPR-like_helical_dom_sf"/>
</dbReference>
<dbReference type="Gene3D" id="1.25.40.10">
    <property type="entry name" value="Tetratricopeptide repeat domain"/>
    <property type="match status" value="1"/>
</dbReference>
<evidence type="ECO:0000256" key="1">
    <source>
        <dbReference type="SAM" id="MobiDB-lite"/>
    </source>
</evidence>
<keyword evidence="2" id="KW-0812">Transmembrane</keyword>
<evidence type="ECO:0000313" key="5">
    <source>
        <dbReference type="Proteomes" id="UP000010472"/>
    </source>
</evidence>
<dbReference type="Pfam" id="PF12770">
    <property type="entry name" value="CHAT"/>
    <property type="match status" value="1"/>
</dbReference>
<evidence type="ECO:0000259" key="3">
    <source>
        <dbReference type="Pfam" id="PF12770"/>
    </source>
</evidence>
<feature type="domain" description="CHAT" evidence="3">
    <location>
        <begin position="75"/>
        <end position="366"/>
    </location>
</feature>
<accession>K9VZX9</accession>
<evidence type="ECO:0000313" key="4">
    <source>
        <dbReference type="EMBL" id="AFZ13688.1"/>
    </source>
</evidence>
<keyword evidence="2" id="KW-0472">Membrane</keyword>
<dbReference type="AlphaFoldDB" id="K9VZX9"/>
<feature type="transmembrane region" description="Helical" evidence="2">
    <location>
        <begin position="569"/>
        <end position="590"/>
    </location>
</feature>
<keyword evidence="2" id="KW-1133">Transmembrane helix</keyword>
<keyword evidence="5" id="KW-1185">Reference proteome</keyword>
<organism evidence="4 5">
    <name type="scientific">Crinalium epipsammum PCC 9333</name>
    <dbReference type="NCBI Taxonomy" id="1173022"/>
    <lineage>
        <taxon>Bacteria</taxon>
        <taxon>Bacillati</taxon>
        <taxon>Cyanobacteriota</taxon>
        <taxon>Cyanophyceae</taxon>
        <taxon>Gomontiellales</taxon>
        <taxon>Gomontiellaceae</taxon>
        <taxon>Crinalium</taxon>
    </lineage>
</organism>